<keyword evidence="1" id="KW-0175">Coiled coil</keyword>
<evidence type="ECO:0000259" key="2">
    <source>
        <dbReference type="Pfam" id="PF13392"/>
    </source>
</evidence>
<evidence type="ECO:0000313" key="3">
    <source>
        <dbReference type="EMBL" id="QJA74376.1"/>
    </source>
</evidence>
<dbReference type="Pfam" id="PF13392">
    <property type="entry name" value="HNH_3"/>
    <property type="match status" value="1"/>
</dbReference>
<keyword evidence="3" id="KW-0255">Endonuclease</keyword>
<dbReference type="Gene3D" id="3.90.75.20">
    <property type="match status" value="1"/>
</dbReference>
<keyword evidence="3" id="KW-0540">Nuclease</keyword>
<accession>A0A6M3JWE8</accession>
<keyword evidence="3" id="KW-0378">Hydrolase</keyword>
<feature type="domain" description="HNH nuclease" evidence="2">
    <location>
        <begin position="95"/>
        <end position="133"/>
    </location>
</feature>
<proteinExistence type="predicted"/>
<dbReference type="GO" id="GO:0004519">
    <property type="term" value="F:endonuclease activity"/>
    <property type="evidence" value="ECO:0007669"/>
    <property type="project" value="UniProtKB-KW"/>
</dbReference>
<dbReference type="AlphaFoldDB" id="A0A6M3JWE8"/>
<feature type="coiled-coil region" evidence="1">
    <location>
        <begin position="139"/>
        <end position="166"/>
    </location>
</feature>
<name>A0A6M3JWE8_9ZZZZ</name>
<dbReference type="EMBL" id="MT142093">
    <property type="protein sequence ID" value="QJA74376.1"/>
    <property type="molecule type" value="Genomic_DNA"/>
</dbReference>
<dbReference type="InterPro" id="IPR003615">
    <property type="entry name" value="HNH_nuc"/>
</dbReference>
<dbReference type="SUPFAM" id="SSF54060">
    <property type="entry name" value="His-Me finger endonucleases"/>
    <property type="match status" value="1"/>
</dbReference>
<evidence type="ECO:0000313" key="4">
    <source>
        <dbReference type="EMBL" id="QJA88884.1"/>
    </source>
</evidence>
<reference evidence="3" key="1">
    <citation type="submission" date="2020-03" db="EMBL/GenBank/DDBJ databases">
        <title>The deep terrestrial virosphere.</title>
        <authorList>
            <person name="Holmfeldt K."/>
            <person name="Nilsson E."/>
            <person name="Simone D."/>
            <person name="Lopez-Fernandez M."/>
            <person name="Wu X."/>
            <person name="de Brujin I."/>
            <person name="Lundin D."/>
            <person name="Andersson A."/>
            <person name="Bertilsson S."/>
            <person name="Dopson M."/>
        </authorList>
    </citation>
    <scope>NUCLEOTIDE SEQUENCE</scope>
    <source>
        <strain evidence="3">MM415A02030</strain>
        <strain evidence="4">MM415B02664</strain>
    </source>
</reference>
<dbReference type="InterPro" id="IPR044925">
    <property type="entry name" value="His-Me_finger_sf"/>
</dbReference>
<protein>
    <submittedName>
        <fullName evidence="3">Putative homing endonuclease</fullName>
    </submittedName>
</protein>
<gene>
    <name evidence="3" type="ORF">MM415A02030_0021</name>
    <name evidence="4" type="ORF">MM415B02664_0021</name>
</gene>
<dbReference type="EMBL" id="MT142809">
    <property type="protein sequence ID" value="QJA88884.1"/>
    <property type="molecule type" value="Genomic_DNA"/>
</dbReference>
<organism evidence="3">
    <name type="scientific">viral metagenome</name>
    <dbReference type="NCBI Taxonomy" id="1070528"/>
    <lineage>
        <taxon>unclassified sequences</taxon>
        <taxon>metagenomes</taxon>
        <taxon>organismal metagenomes</taxon>
    </lineage>
</organism>
<evidence type="ECO:0000256" key="1">
    <source>
        <dbReference type="SAM" id="Coils"/>
    </source>
</evidence>
<sequence length="168" mass="19904">MPEIGDVKRGREIGKNDKSHLYIWVNCATCGKGKWIVRRQRFLDYLGCVSCRTKGDKNPYWRGGRRKTKQGYVNIKLQPDDFFFPMANDGYVFEHRLVMAKSLGRNLHSWEIVHHKNSIRDDNRIENLEIVSEFGHMQVTQLESKIKKLEKKIMEQNKTIKLLQLRRE</sequence>